<evidence type="ECO:0000313" key="4">
    <source>
        <dbReference type="EMBL" id="QCI97873.1"/>
    </source>
</evidence>
<dbReference type="EMBL" id="CP039691">
    <property type="protein sequence ID" value="QCI97873.1"/>
    <property type="molecule type" value="Genomic_DNA"/>
</dbReference>
<dbReference type="Gene3D" id="3.90.79.10">
    <property type="entry name" value="Nucleoside Triphosphate Pyrophosphohydrolase"/>
    <property type="match status" value="1"/>
</dbReference>
<dbReference type="AlphaFoldDB" id="A0A4D7DJW7"/>
<dbReference type="Proteomes" id="UP000826513">
    <property type="component" value="Chromosome 1"/>
</dbReference>
<evidence type="ECO:0000256" key="1">
    <source>
        <dbReference type="ARBA" id="ARBA00001946"/>
    </source>
</evidence>
<dbReference type="OrthoDB" id="9804442at2"/>
<dbReference type="Pfam" id="PF00293">
    <property type="entry name" value="NUDIX"/>
    <property type="match status" value="1"/>
</dbReference>
<evidence type="ECO:0000313" key="5">
    <source>
        <dbReference type="EMBL" id="QYA06679.1"/>
    </source>
</evidence>
<keyword evidence="2" id="KW-0378">Hydrolase</keyword>
<dbReference type="CDD" id="cd04663">
    <property type="entry name" value="NUDIX_Hydrolase"/>
    <property type="match status" value="1"/>
</dbReference>
<keyword evidence="7" id="KW-1185">Reference proteome</keyword>
<evidence type="ECO:0000313" key="7">
    <source>
        <dbReference type="Proteomes" id="UP000826513"/>
    </source>
</evidence>
<reference evidence="4 6" key="1">
    <citation type="submission" date="2019-04" db="EMBL/GenBank/DDBJ databases">
        <title>Complete genome sequence of Agrobacterium larrymoorei CFBP5473.</title>
        <authorList>
            <person name="Haryono M."/>
            <person name="Chou L."/>
            <person name="Lin Y.-C."/>
            <person name="Lai E.-M."/>
            <person name="Kuo C.-H."/>
        </authorList>
    </citation>
    <scope>NUCLEOTIDE SEQUENCE [LARGE SCALE GENOMIC DNA]</scope>
    <source>
        <strain evidence="4 6">CFBP5473</strain>
    </source>
</reference>
<dbReference type="EMBL" id="CP072167">
    <property type="protein sequence ID" value="QYA06679.1"/>
    <property type="molecule type" value="Genomic_DNA"/>
</dbReference>
<comment type="cofactor">
    <cofactor evidence="1">
        <name>Mg(2+)</name>
        <dbReference type="ChEBI" id="CHEBI:18420"/>
    </cofactor>
</comment>
<protein>
    <submittedName>
        <fullName evidence="4">NUDIX domain-containing protein</fullName>
    </submittedName>
</protein>
<evidence type="ECO:0000259" key="3">
    <source>
        <dbReference type="PROSITE" id="PS51462"/>
    </source>
</evidence>
<name>A0A4D7DJW7_9HYPH</name>
<dbReference type="PROSITE" id="PS00893">
    <property type="entry name" value="NUDIX_BOX"/>
    <property type="match status" value="1"/>
</dbReference>
<dbReference type="GO" id="GO:0016787">
    <property type="term" value="F:hydrolase activity"/>
    <property type="evidence" value="ECO:0007669"/>
    <property type="project" value="UniProtKB-KW"/>
</dbReference>
<dbReference type="KEGG" id="alf:CFBP5473_08055"/>
<dbReference type="RefSeq" id="WP_084631357.1">
    <property type="nucleotide sequence ID" value="NZ_CP039691.1"/>
</dbReference>
<organism evidence="4 6">
    <name type="scientific">Agrobacterium larrymoorei</name>
    <dbReference type="NCBI Taxonomy" id="160699"/>
    <lineage>
        <taxon>Bacteria</taxon>
        <taxon>Pseudomonadati</taxon>
        <taxon>Pseudomonadota</taxon>
        <taxon>Alphaproteobacteria</taxon>
        <taxon>Hyphomicrobiales</taxon>
        <taxon>Rhizobiaceae</taxon>
        <taxon>Rhizobium/Agrobacterium group</taxon>
        <taxon>Agrobacterium</taxon>
    </lineage>
</organism>
<accession>A0A4D7DJW7</accession>
<sequence>MEKVCPVVFRAASNGLEVLAFTHPSAGKQFVKGTVEDDEKLQDAAKRELFEESGVVADSSLVFMGTCPIGVERVAWHFFACSKTSLPNSWDHATTDDYGHTFSFFWHPIERPLNSDWHSIFHEAFNFFVPKIRLY</sequence>
<proteinExistence type="predicted"/>
<dbReference type="SUPFAM" id="SSF55811">
    <property type="entry name" value="Nudix"/>
    <property type="match status" value="1"/>
</dbReference>
<gene>
    <name evidence="4" type="ORF">CFBP5473_08055</name>
    <name evidence="5" type="ORF">J5285_11645</name>
</gene>
<reference evidence="5 7" key="2">
    <citation type="submission" date="2021-03" db="EMBL/GenBank/DDBJ databases">
        <title>Rapid diversification of plasmids in a genus of pathogenic and nitrogen fixing bacteria.</title>
        <authorList>
            <person name="Weisberg A.J."/>
            <person name="Miller M."/>
            <person name="Ream W."/>
            <person name="Grunwald N.J."/>
            <person name="Chang J.H."/>
        </authorList>
    </citation>
    <scope>NUCLEOTIDE SEQUENCE [LARGE SCALE GENOMIC DNA]</scope>
    <source>
        <strain evidence="5 7">AF3.44</strain>
    </source>
</reference>
<feature type="domain" description="Nudix hydrolase" evidence="3">
    <location>
        <begin position="1"/>
        <end position="129"/>
    </location>
</feature>
<evidence type="ECO:0000256" key="2">
    <source>
        <dbReference type="ARBA" id="ARBA00022801"/>
    </source>
</evidence>
<evidence type="ECO:0000313" key="6">
    <source>
        <dbReference type="Proteomes" id="UP000298545"/>
    </source>
</evidence>
<dbReference type="InterPro" id="IPR015797">
    <property type="entry name" value="NUDIX_hydrolase-like_dom_sf"/>
</dbReference>
<dbReference type="Proteomes" id="UP000298545">
    <property type="component" value="Chromosome circular"/>
</dbReference>
<dbReference type="InterPro" id="IPR000086">
    <property type="entry name" value="NUDIX_hydrolase_dom"/>
</dbReference>
<dbReference type="PROSITE" id="PS51462">
    <property type="entry name" value="NUDIX"/>
    <property type="match status" value="1"/>
</dbReference>
<dbReference type="InterPro" id="IPR020084">
    <property type="entry name" value="NUDIX_hydrolase_CS"/>
</dbReference>